<name>A0A4P9A2Y3_9BACT</name>
<keyword evidence="7 13" id="KW-1133">Transmembrane helix</keyword>
<dbReference type="InterPro" id="IPR038662">
    <property type="entry name" value="ATP_synth_F0_csu_sf"/>
</dbReference>
<evidence type="ECO:0000256" key="10">
    <source>
        <dbReference type="ARBA" id="ARBA00023136"/>
    </source>
</evidence>
<organism evidence="15 16">
    <name type="scientific">Candidatus Nanosynbacter featherlites</name>
    <dbReference type="NCBI Taxonomy" id="2572088"/>
    <lineage>
        <taxon>Bacteria</taxon>
        <taxon>Candidatus Saccharimonadota</taxon>
        <taxon>Candidatus Saccharimonadia</taxon>
        <taxon>Candidatus Nanosynbacterales</taxon>
        <taxon>Candidatus Nanosynbacteraceae</taxon>
        <taxon>Candidatus Nanosynbacter</taxon>
    </lineage>
</organism>
<dbReference type="Pfam" id="PF00137">
    <property type="entry name" value="ATP-synt_C"/>
    <property type="match status" value="1"/>
</dbReference>
<dbReference type="EMBL" id="CP040004">
    <property type="protein sequence ID" value="QCT42119.1"/>
    <property type="molecule type" value="Genomic_DNA"/>
</dbReference>
<dbReference type="PRINTS" id="PR00124">
    <property type="entry name" value="ATPASEC"/>
</dbReference>
<dbReference type="GO" id="GO:0015986">
    <property type="term" value="P:proton motive force-driven ATP synthesis"/>
    <property type="evidence" value="ECO:0007669"/>
    <property type="project" value="InterPro"/>
</dbReference>
<comment type="similarity">
    <text evidence="2">Belongs to the ATPase C chain family.</text>
</comment>
<dbReference type="Proteomes" id="UP000310639">
    <property type="component" value="Chromosome"/>
</dbReference>
<dbReference type="PROSITE" id="PS00605">
    <property type="entry name" value="ATPASE_C"/>
    <property type="match status" value="1"/>
</dbReference>
<keyword evidence="10 13" id="KW-0472">Membrane</keyword>
<evidence type="ECO:0000256" key="7">
    <source>
        <dbReference type="ARBA" id="ARBA00022989"/>
    </source>
</evidence>
<dbReference type="KEGG" id="nft:FBF37_01355"/>
<dbReference type="InterPro" id="IPR020537">
    <property type="entry name" value="ATP_synth_F0_csu_DDCD_BS"/>
</dbReference>
<comment type="subcellular location">
    <subcellularLocation>
        <location evidence="1">Membrane</location>
        <topology evidence="1">Multi-pass membrane protein</topology>
    </subcellularLocation>
</comment>
<dbReference type="SUPFAM" id="SSF81333">
    <property type="entry name" value="F1F0 ATP synthase subunit C"/>
    <property type="match status" value="1"/>
</dbReference>
<evidence type="ECO:0000256" key="13">
    <source>
        <dbReference type="SAM" id="Phobius"/>
    </source>
</evidence>
<dbReference type="InterPro" id="IPR035921">
    <property type="entry name" value="F/V-ATP_Csub_sf"/>
</dbReference>
<keyword evidence="6" id="KW-0375">Hydrogen ion transport</keyword>
<evidence type="ECO:0000256" key="3">
    <source>
        <dbReference type="ARBA" id="ARBA00022448"/>
    </source>
</evidence>
<proteinExistence type="inferred from homology"/>
<feature type="transmembrane region" description="Helical" evidence="13">
    <location>
        <begin position="12"/>
        <end position="33"/>
    </location>
</feature>
<dbReference type="GO" id="GO:0045259">
    <property type="term" value="C:proton-transporting ATP synthase complex"/>
    <property type="evidence" value="ECO:0007669"/>
    <property type="project" value="UniProtKB-KW"/>
</dbReference>
<feature type="transmembrane region" description="Helical" evidence="13">
    <location>
        <begin position="45"/>
        <end position="66"/>
    </location>
</feature>
<evidence type="ECO:0000256" key="12">
    <source>
        <dbReference type="ARBA" id="ARBA00032887"/>
    </source>
</evidence>
<dbReference type="InterPro" id="IPR002379">
    <property type="entry name" value="ATPase_proteolipid_c-like_dom"/>
</dbReference>
<evidence type="ECO:0000259" key="14">
    <source>
        <dbReference type="Pfam" id="PF00137"/>
    </source>
</evidence>
<accession>A0A4P9A2Y3</accession>
<protein>
    <recommendedName>
        <fullName evidence="11">ATP synthase F(0) sector subunit c</fullName>
    </recommendedName>
    <alternativeName>
        <fullName evidence="12">F-type ATPase subunit c</fullName>
    </alternativeName>
</protein>
<evidence type="ECO:0000256" key="8">
    <source>
        <dbReference type="ARBA" id="ARBA00023065"/>
    </source>
</evidence>
<keyword evidence="3" id="KW-0813">Transport</keyword>
<dbReference type="InterPro" id="IPR000454">
    <property type="entry name" value="ATP_synth_F0_csu"/>
</dbReference>
<keyword evidence="4" id="KW-0138">CF(0)</keyword>
<evidence type="ECO:0000256" key="4">
    <source>
        <dbReference type="ARBA" id="ARBA00022547"/>
    </source>
</evidence>
<keyword evidence="9" id="KW-0446">Lipid-binding</keyword>
<dbReference type="RefSeq" id="WP_138078763.1">
    <property type="nucleotide sequence ID" value="NZ_CP040004.1"/>
</dbReference>
<keyword evidence="5 13" id="KW-0812">Transmembrane</keyword>
<reference evidence="15 16" key="1">
    <citation type="submission" date="2019-04" db="EMBL/GenBank/DDBJ databases">
        <title>Saccharibacteria TM7 genomes.</title>
        <authorList>
            <person name="Bor B."/>
            <person name="He X."/>
            <person name="Chen T."/>
            <person name="Dewhirst F.E."/>
        </authorList>
    </citation>
    <scope>NUCLEOTIDE SEQUENCE [LARGE SCALE GENOMIC DNA]</scope>
    <source>
        <strain evidence="15 16">BB001</strain>
    </source>
</reference>
<feature type="domain" description="V-ATPase proteolipid subunit C-like" evidence="14">
    <location>
        <begin position="5"/>
        <end position="66"/>
    </location>
</feature>
<keyword evidence="16" id="KW-1185">Reference proteome</keyword>
<keyword evidence="8" id="KW-0406">Ion transport</keyword>
<evidence type="ECO:0000256" key="11">
    <source>
        <dbReference type="ARBA" id="ARBA00032200"/>
    </source>
</evidence>
<dbReference type="Gene3D" id="1.20.20.10">
    <property type="entry name" value="F1F0 ATP synthase subunit C"/>
    <property type="match status" value="1"/>
</dbReference>
<evidence type="ECO:0000256" key="1">
    <source>
        <dbReference type="ARBA" id="ARBA00004141"/>
    </source>
</evidence>
<gene>
    <name evidence="15" type="ORF">FBF37_01355</name>
</gene>
<sequence>MEALAFALTYAIPAAFAAIGAAMIGAAAMNAAGRNPEKINDLRTMMILGISFIDALAIIGFVAAIVGKVM</sequence>
<evidence type="ECO:0000256" key="2">
    <source>
        <dbReference type="ARBA" id="ARBA00006704"/>
    </source>
</evidence>
<dbReference type="GO" id="GO:0008289">
    <property type="term" value="F:lipid binding"/>
    <property type="evidence" value="ECO:0007669"/>
    <property type="project" value="UniProtKB-KW"/>
</dbReference>
<evidence type="ECO:0000256" key="9">
    <source>
        <dbReference type="ARBA" id="ARBA00023121"/>
    </source>
</evidence>
<dbReference type="GO" id="GO:0033177">
    <property type="term" value="C:proton-transporting two-sector ATPase complex, proton-transporting domain"/>
    <property type="evidence" value="ECO:0007669"/>
    <property type="project" value="InterPro"/>
</dbReference>
<evidence type="ECO:0000256" key="6">
    <source>
        <dbReference type="ARBA" id="ARBA00022781"/>
    </source>
</evidence>
<dbReference type="GO" id="GO:0015078">
    <property type="term" value="F:proton transmembrane transporter activity"/>
    <property type="evidence" value="ECO:0007669"/>
    <property type="project" value="InterPro"/>
</dbReference>
<dbReference type="OrthoDB" id="3183855at2"/>
<evidence type="ECO:0000313" key="16">
    <source>
        <dbReference type="Proteomes" id="UP000310639"/>
    </source>
</evidence>
<evidence type="ECO:0000313" key="15">
    <source>
        <dbReference type="EMBL" id="QCT42119.1"/>
    </source>
</evidence>
<evidence type="ECO:0000256" key="5">
    <source>
        <dbReference type="ARBA" id="ARBA00022692"/>
    </source>
</evidence>
<dbReference type="AlphaFoldDB" id="A0A4P9A2Y3"/>